<dbReference type="PANTHER" id="PTHR44051">
    <property type="entry name" value="GLUTATHIONE S-TRANSFERASE-RELATED"/>
    <property type="match status" value="1"/>
</dbReference>
<dbReference type="RefSeq" id="WP_048242497.1">
    <property type="nucleotide sequence ID" value="NZ_LDWR01000001.1"/>
</dbReference>
<evidence type="ECO:0000313" key="3">
    <source>
        <dbReference type="EMBL" id="KML63773.1"/>
    </source>
</evidence>
<dbReference type="PROSITE" id="PS50405">
    <property type="entry name" value="GST_CTER"/>
    <property type="match status" value="1"/>
</dbReference>
<dbReference type="AlphaFoldDB" id="A0A0J5XIT2"/>
<proteinExistence type="predicted"/>
<dbReference type="PANTHER" id="PTHR44051:SF8">
    <property type="entry name" value="GLUTATHIONE S-TRANSFERASE GSTA"/>
    <property type="match status" value="1"/>
</dbReference>
<dbReference type="GO" id="GO:0016740">
    <property type="term" value="F:transferase activity"/>
    <property type="evidence" value="ECO:0007669"/>
    <property type="project" value="UniProtKB-KW"/>
</dbReference>
<comment type="caution">
    <text evidence="3">The sequence shown here is derived from an EMBL/GenBank/DDBJ whole genome shotgun (WGS) entry which is preliminary data.</text>
</comment>
<dbReference type="InterPro" id="IPR010987">
    <property type="entry name" value="Glutathione-S-Trfase_C-like"/>
</dbReference>
<dbReference type="CDD" id="cd03057">
    <property type="entry name" value="GST_N_Beta"/>
    <property type="match status" value="1"/>
</dbReference>
<dbReference type="InterPro" id="IPR004045">
    <property type="entry name" value="Glutathione_S-Trfase_N"/>
</dbReference>
<evidence type="ECO:0000313" key="4">
    <source>
        <dbReference type="Proteomes" id="UP000036338"/>
    </source>
</evidence>
<dbReference type="EMBL" id="LDWR01000001">
    <property type="protein sequence ID" value="KML63773.1"/>
    <property type="molecule type" value="Genomic_DNA"/>
</dbReference>
<feature type="domain" description="GST C-terminal" evidence="2">
    <location>
        <begin position="87"/>
        <end position="211"/>
    </location>
</feature>
<dbReference type="Pfam" id="PF00043">
    <property type="entry name" value="GST_C"/>
    <property type="match status" value="1"/>
</dbReference>
<dbReference type="Proteomes" id="UP000036338">
    <property type="component" value="Unassembled WGS sequence"/>
</dbReference>
<dbReference type="Gene3D" id="3.40.30.10">
    <property type="entry name" value="Glutaredoxin"/>
    <property type="match status" value="1"/>
</dbReference>
<dbReference type="Pfam" id="PF13409">
    <property type="entry name" value="GST_N_2"/>
    <property type="match status" value="1"/>
</dbReference>
<dbReference type="InterPro" id="IPR036249">
    <property type="entry name" value="Thioredoxin-like_sf"/>
</dbReference>
<dbReference type="SFLD" id="SFLDG00358">
    <property type="entry name" value="Main_(cytGST)"/>
    <property type="match status" value="1"/>
</dbReference>
<organism evidence="3 4">
    <name type="scientific">Burkholderia cepacia</name>
    <name type="common">Pseudomonas cepacia</name>
    <dbReference type="NCBI Taxonomy" id="292"/>
    <lineage>
        <taxon>Bacteria</taxon>
        <taxon>Pseudomonadati</taxon>
        <taxon>Pseudomonadota</taxon>
        <taxon>Betaproteobacteria</taxon>
        <taxon>Burkholderiales</taxon>
        <taxon>Burkholderiaceae</taxon>
        <taxon>Burkholderia</taxon>
        <taxon>Burkholderia cepacia complex</taxon>
    </lineage>
</organism>
<dbReference type="InterPro" id="IPR040079">
    <property type="entry name" value="Glutathione_S-Trfase"/>
</dbReference>
<dbReference type="PATRIC" id="fig|292.27.peg.92"/>
<keyword evidence="3" id="KW-0808">Transferase</keyword>
<sequence>MTTHTLFYCPGHLSFAPHVILRELGEPFELALVSIKDGATQSPEFRRLNPKGKVPVLHTGDDVLTESSAILLYLGMRFPEARLLPDTAMGVARAVEWMNWLASVLPGTVALNFHPSRFSDDTAAHDGIRAKGRAGILAAYAQIDERLAARDWALGEHYSIVDPMLLIFFKWGNMLKLDMRGFAHWAAHTERMLRRPAVATALSVEQISVWA</sequence>
<evidence type="ECO:0000259" key="1">
    <source>
        <dbReference type="PROSITE" id="PS50404"/>
    </source>
</evidence>
<evidence type="ECO:0000259" key="2">
    <source>
        <dbReference type="PROSITE" id="PS50405"/>
    </source>
</evidence>
<dbReference type="SFLD" id="SFLDS00019">
    <property type="entry name" value="Glutathione_Transferase_(cytos"/>
    <property type="match status" value="1"/>
</dbReference>
<gene>
    <name evidence="3" type="ORF">VL15_00450</name>
</gene>
<dbReference type="PROSITE" id="PS50404">
    <property type="entry name" value="GST_NTER"/>
    <property type="match status" value="1"/>
</dbReference>
<accession>A0A0J5XIT2</accession>
<dbReference type="SUPFAM" id="SSF47616">
    <property type="entry name" value="GST C-terminal domain-like"/>
    <property type="match status" value="1"/>
</dbReference>
<dbReference type="Gene3D" id="1.20.1050.10">
    <property type="match status" value="1"/>
</dbReference>
<protein>
    <submittedName>
        <fullName evidence="3">Glutathione S-transferase</fullName>
    </submittedName>
</protein>
<dbReference type="CDD" id="cd03188">
    <property type="entry name" value="GST_C_Beta"/>
    <property type="match status" value="1"/>
</dbReference>
<dbReference type="SFLD" id="SFLDG01150">
    <property type="entry name" value="Main.1:_Beta-like"/>
    <property type="match status" value="1"/>
</dbReference>
<dbReference type="InterPro" id="IPR004046">
    <property type="entry name" value="GST_C"/>
</dbReference>
<dbReference type="InterPro" id="IPR036282">
    <property type="entry name" value="Glutathione-S-Trfase_C_sf"/>
</dbReference>
<feature type="domain" description="GST N-terminal" evidence="1">
    <location>
        <begin position="1"/>
        <end position="82"/>
    </location>
</feature>
<reference evidence="3 4" key="1">
    <citation type="submission" date="2015-05" db="EMBL/GenBank/DDBJ databases">
        <title>Draft genome of Burkholderia cepacia LK29.</title>
        <authorList>
            <person name="Chan X.Y."/>
        </authorList>
    </citation>
    <scope>NUCLEOTIDE SEQUENCE [LARGE SCALE GENOMIC DNA]</scope>
    <source>
        <strain evidence="3 4">LK29</strain>
    </source>
</reference>
<name>A0A0J5XIT2_BURCE</name>
<dbReference type="SUPFAM" id="SSF52833">
    <property type="entry name" value="Thioredoxin-like"/>
    <property type="match status" value="1"/>
</dbReference>